<feature type="compositionally biased region" description="Low complexity" evidence="1">
    <location>
        <begin position="40"/>
        <end position="57"/>
    </location>
</feature>
<evidence type="ECO:0000256" key="1">
    <source>
        <dbReference type="SAM" id="MobiDB-lite"/>
    </source>
</evidence>
<accession>A0AAQ4Q873</accession>
<proteinExistence type="predicted"/>
<name>A0AAQ4Q873_GASAC</name>
<sequence length="83" mass="8849">MSSNISVSPDNPYGQVTIPRAKLRLSDDVSTVIANPGALSSNDSNPYSASNSSPAPYVVKEAGGEDEGRGRCPACCYRCRRRK</sequence>
<dbReference type="AlphaFoldDB" id="A0AAQ4Q873"/>
<reference evidence="2" key="3">
    <citation type="submission" date="2025-09" db="UniProtKB">
        <authorList>
            <consortium name="Ensembl"/>
        </authorList>
    </citation>
    <scope>IDENTIFICATION</scope>
</reference>
<feature type="region of interest" description="Disordered" evidence="1">
    <location>
        <begin position="35"/>
        <end position="69"/>
    </location>
</feature>
<dbReference type="Proteomes" id="UP000007635">
    <property type="component" value="Chromosome XIV"/>
</dbReference>
<dbReference type="Ensembl" id="ENSGACT00000047347.1">
    <property type="protein sequence ID" value="ENSGACP00000047456.1"/>
    <property type="gene ID" value="ENSGACG00000025084.1"/>
</dbReference>
<reference evidence="2 3" key="1">
    <citation type="journal article" date="2021" name="G3 (Bethesda)">
        <title>Improved contiguity of the threespine stickleback genome using long-read sequencing.</title>
        <authorList>
            <person name="Nath S."/>
            <person name="Shaw D.E."/>
            <person name="White M.A."/>
        </authorList>
    </citation>
    <scope>NUCLEOTIDE SEQUENCE [LARGE SCALE GENOMIC DNA]</scope>
    <source>
        <strain evidence="2 3">Lake Benthic</strain>
    </source>
</reference>
<evidence type="ECO:0000313" key="2">
    <source>
        <dbReference type="Ensembl" id="ENSGACP00000047456.1"/>
    </source>
</evidence>
<keyword evidence="3" id="KW-1185">Reference proteome</keyword>
<dbReference type="GeneTree" id="ENSGT00940000176948"/>
<organism evidence="2 3">
    <name type="scientific">Gasterosteus aculeatus aculeatus</name>
    <name type="common">three-spined stickleback</name>
    <dbReference type="NCBI Taxonomy" id="481459"/>
    <lineage>
        <taxon>Eukaryota</taxon>
        <taxon>Metazoa</taxon>
        <taxon>Chordata</taxon>
        <taxon>Craniata</taxon>
        <taxon>Vertebrata</taxon>
        <taxon>Euteleostomi</taxon>
        <taxon>Actinopterygii</taxon>
        <taxon>Neopterygii</taxon>
        <taxon>Teleostei</taxon>
        <taxon>Neoteleostei</taxon>
        <taxon>Acanthomorphata</taxon>
        <taxon>Eupercaria</taxon>
        <taxon>Perciformes</taxon>
        <taxon>Cottioidei</taxon>
        <taxon>Gasterosteales</taxon>
        <taxon>Gasterosteidae</taxon>
        <taxon>Gasterosteus</taxon>
    </lineage>
</organism>
<protein>
    <submittedName>
        <fullName evidence="2">Uncharacterized protein</fullName>
    </submittedName>
</protein>
<evidence type="ECO:0000313" key="3">
    <source>
        <dbReference type="Proteomes" id="UP000007635"/>
    </source>
</evidence>
<reference evidence="2" key="2">
    <citation type="submission" date="2025-08" db="UniProtKB">
        <authorList>
            <consortium name="Ensembl"/>
        </authorList>
    </citation>
    <scope>IDENTIFICATION</scope>
</reference>